<evidence type="ECO:0000313" key="1">
    <source>
        <dbReference type="EMBL" id="MEZ0165961.1"/>
    </source>
</evidence>
<protein>
    <submittedName>
        <fullName evidence="1">Uncharacterized protein</fullName>
    </submittedName>
</protein>
<organism evidence="1 2">
    <name type="scientific">Kineococcus halophytocola</name>
    <dbReference type="NCBI Taxonomy" id="3234027"/>
    <lineage>
        <taxon>Bacteria</taxon>
        <taxon>Bacillati</taxon>
        <taxon>Actinomycetota</taxon>
        <taxon>Actinomycetes</taxon>
        <taxon>Kineosporiales</taxon>
        <taxon>Kineosporiaceae</taxon>
        <taxon>Kineococcus</taxon>
    </lineage>
</organism>
<comment type="caution">
    <text evidence="1">The sequence shown here is derived from an EMBL/GenBank/DDBJ whole genome shotgun (WGS) entry which is preliminary data.</text>
</comment>
<dbReference type="EMBL" id="JBGFTU010000016">
    <property type="protein sequence ID" value="MEZ0165961.1"/>
    <property type="molecule type" value="Genomic_DNA"/>
</dbReference>
<gene>
    <name evidence="1" type="ORF">AB2L27_14470</name>
</gene>
<dbReference type="Proteomes" id="UP001565927">
    <property type="component" value="Unassembled WGS sequence"/>
</dbReference>
<name>A0ABV4H305_9ACTN</name>
<proteinExistence type="predicted"/>
<sequence length="67" mass="7161">MSARQRSARHPRFRTTVVAHRRVAAGTSALARDTAYVHLHAGAALADAVLGVDAVRELDSRRTLVAG</sequence>
<reference evidence="1 2" key="1">
    <citation type="submission" date="2024-07" db="EMBL/GenBank/DDBJ databases">
        <authorList>
            <person name="Thanompreechachai J."/>
            <person name="Duangmal K."/>
        </authorList>
    </citation>
    <scope>NUCLEOTIDE SEQUENCE [LARGE SCALE GENOMIC DNA]</scope>
    <source>
        <strain evidence="1 2">LSe6-4</strain>
    </source>
</reference>
<accession>A0ABV4H305</accession>
<dbReference type="RefSeq" id="WP_370442182.1">
    <property type="nucleotide sequence ID" value="NZ_JBGFTU010000016.1"/>
</dbReference>
<evidence type="ECO:0000313" key="2">
    <source>
        <dbReference type="Proteomes" id="UP001565927"/>
    </source>
</evidence>
<keyword evidence="2" id="KW-1185">Reference proteome</keyword>